<name>A0ABS9L085_9BACT</name>
<gene>
    <name evidence="2" type="ORF">LZZ85_27045</name>
</gene>
<comment type="caution">
    <text evidence="2">The sequence shown here is derived from an EMBL/GenBank/DDBJ whole genome shotgun (WGS) entry which is preliminary data.</text>
</comment>
<organism evidence="2 3">
    <name type="scientific">Terrimonas ginsenosidimutans</name>
    <dbReference type="NCBI Taxonomy" id="2908004"/>
    <lineage>
        <taxon>Bacteria</taxon>
        <taxon>Pseudomonadati</taxon>
        <taxon>Bacteroidota</taxon>
        <taxon>Chitinophagia</taxon>
        <taxon>Chitinophagales</taxon>
        <taxon>Chitinophagaceae</taxon>
        <taxon>Terrimonas</taxon>
    </lineage>
</organism>
<sequence>MKKTAMLAGAAFTLLTASVNAQTTTTDTVAQQQTVTTTSTETVSKDKYNNWSADTYKLQPMPEALTQEKIFPVLGQYNITDKDGNASTVSVSMDPSNKGTVWIEGLPQGRIKANLRKSPAVYKIPAQKLGDDPEAKDAKSIAEGVLVFDRDANTLNVCIGCTYNTENPSVAFDATAAQQEADAVAQEEAAKAKVAKKKTAAKKATPKVAKIVPVRYSGSKIIDQTAATSTTTTTEQH</sequence>
<accession>A0ABS9L085</accession>
<dbReference type="Proteomes" id="UP001165367">
    <property type="component" value="Unassembled WGS sequence"/>
</dbReference>
<evidence type="ECO:0000256" key="1">
    <source>
        <dbReference type="SAM" id="SignalP"/>
    </source>
</evidence>
<proteinExistence type="predicted"/>
<evidence type="ECO:0000313" key="2">
    <source>
        <dbReference type="EMBL" id="MCG2617989.1"/>
    </source>
</evidence>
<keyword evidence="1" id="KW-0732">Signal</keyword>
<evidence type="ECO:0000313" key="3">
    <source>
        <dbReference type="Proteomes" id="UP001165367"/>
    </source>
</evidence>
<feature type="signal peptide" evidence="1">
    <location>
        <begin position="1"/>
        <end position="21"/>
    </location>
</feature>
<feature type="chain" id="PRO_5046740913" evidence="1">
    <location>
        <begin position="22"/>
        <end position="237"/>
    </location>
</feature>
<keyword evidence="3" id="KW-1185">Reference proteome</keyword>
<dbReference type="EMBL" id="JAKLTR010000029">
    <property type="protein sequence ID" value="MCG2617989.1"/>
    <property type="molecule type" value="Genomic_DNA"/>
</dbReference>
<dbReference type="RefSeq" id="WP_237877011.1">
    <property type="nucleotide sequence ID" value="NZ_JAKLTR010000029.1"/>
</dbReference>
<protein>
    <submittedName>
        <fullName evidence="2">Uncharacterized protein</fullName>
    </submittedName>
</protein>
<reference evidence="2" key="1">
    <citation type="submission" date="2022-01" db="EMBL/GenBank/DDBJ databases">
        <authorList>
            <person name="Jo J.-H."/>
            <person name="Im W.-T."/>
        </authorList>
    </citation>
    <scope>NUCLEOTIDE SEQUENCE</scope>
    <source>
        <strain evidence="2">NA20</strain>
    </source>
</reference>